<proteinExistence type="predicted"/>
<keyword evidence="3" id="KW-1185">Reference proteome</keyword>
<dbReference type="RefSeq" id="WP_254575890.1">
    <property type="nucleotide sequence ID" value="NZ_CP100595.1"/>
</dbReference>
<dbReference type="Proteomes" id="UP001060012">
    <property type="component" value="Chromosome"/>
</dbReference>
<sequence>MNNNYIYKINEIKEEEFKEFQSKGLDNTKFFYKSLNEKIKYYRYKDFIYLDFFEKVYFRIDIEGLELNIVDFDSNSLKEKNRKLKKENDYYSLYISKNELNLNDEQISYLLRGSKSLKFLEFNTYKNVDIEVTFSENTFVCKNNFDNSKSSTKKAQLDKFLRINILYLLAHVYNMYTERLMYEVSKSLDNEQNKKMLELRRDIYIFDLKYFFYNPIDYRWHQLYNIWPYLKEIYSVEHNHREMKSQVEDLVNLIEFNNRDIEKKEKEEKRLEEEKRYRKIQEDKDKERKEEERRYRKQKDEYLKEKEKDEERRNLENLEFNKKTKRLTKIAIAIALISLVSAYKDFEELGGVKYIKSIISNEKIENKTSTK</sequence>
<evidence type="ECO:0000256" key="1">
    <source>
        <dbReference type="SAM" id="Coils"/>
    </source>
</evidence>
<name>A0ABY5E2C2_9BACT</name>
<reference evidence="2" key="1">
    <citation type="submission" date="2022-07" db="EMBL/GenBank/DDBJ databases">
        <title>Arcobacter roscoffensis sp. nov., a marine bacterium isolated from coastal seawater collected from Roscoff, France.</title>
        <authorList>
            <person name="Pascual J."/>
            <person name="Lepeaux C."/>
            <person name="Methner A."/>
            <person name="Overmann J."/>
        </authorList>
    </citation>
    <scope>NUCLEOTIDE SEQUENCE</scope>
    <source>
        <strain evidence="2">ARW1-2F2</strain>
    </source>
</reference>
<dbReference type="EMBL" id="CP100595">
    <property type="protein sequence ID" value="UTJ05709.1"/>
    <property type="molecule type" value="Genomic_DNA"/>
</dbReference>
<evidence type="ECO:0000313" key="2">
    <source>
        <dbReference type="EMBL" id="UTJ05709.1"/>
    </source>
</evidence>
<evidence type="ECO:0000313" key="3">
    <source>
        <dbReference type="Proteomes" id="UP001060012"/>
    </source>
</evidence>
<keyword evidence="1" id="KW-0175">Coiled coil</keyword>
<accession>A0ABY5E2C2</accession>
<gene>
    <name evidence="2" type="ORF">NJU99_10600</name>
</gene>
<feature type="coiled-coil region" evidence="1">
    <location>
        <begin position="247"/>
        <end position="312"/>
    </location>
</feature>
<organism evidence="2 3">
    <name type="scientific">Arcobacter roscoffensis</name>
    <dbReference type="NCBI Taxonomy" id="2961520"/>
    <lineage>
        <taxon>Bacteria</taxon>
        <taxon>Pseudomonadati</taxon>
        <taxon>Campylobacterota</taxon>
        <taxon>Epsilonproteobacteria</taxon>
        <taxon>Campylobacterales</taxon>
        <taxon>Arcobacteraceae</taxon>
        <taxon>Arcobacter</taxon>
    </lineage>
</organism>
<protein>
    <submittedName>
        <fullName evidence="2">Uncharacterized protein</fullName>
    </submittedName>
</protein>